<evidence type="ECO:0000313" key="1">
    <source>
        <dbReference type="EMBL" id="SUZ81950.1"/>
    </source>
</evidence>
<protein>
    <submittedName>
        <fullName evidence="1">Uncharacterized protein</fullName>
    </submittedName>
</protein>
<dbReference type="EMBL" id="UINC01001484">
    <property type="protein sequence ID" value="SUZ81950.1"/>
    <property type="molecule type" value="Genomic_DNA"/>
</dbReference>
<gene>
    <name evidence="1" type="ORF">METZ01_LOCUS34804</name>
</gene>
<sequence>MTIHHIHMYGIGTTLLYGVNSST</sequence>
<reference evidence="1" key="1">
    <citation type="submission" date="2018-05" db="EMBL/GenBank/DDBJ databases">
        <authorList>
            <person name="Lanie J.A."/>
            <person name="Ng W.-L."/>
            <person name="Kazmierczak K.M."/>
            <person name="Andrzejewski T.M."/>
            <person name="Davidsen T.M."/>
            <person name="Wayne K.J."/>
            <person name="Tettelin H."/>
            <person name="Glass J.I."/>
            <person name="Rusch D."/>
            <person name="Podicherti R."/>
            <person name="Tsui H.-C.T."/>
            <person name="Winkler M.E."/>
        </authorList>
    </citation>
    <scope>NUCLEOTIDE SEQUENCE</scope>
</reference>
<name>A0A381QS43_9ZZZZ</name>
<accession>A0A381QS43</accession>
<organism evidence="1">
    <name type="scientific">marine metagenome</name>
    <dbReference type="NCBI Taxonomy" id="408172"/>
    <lineage>
        <taxon>unclassified sequences</taxon>
        <taxon>metagenomes</taxon>
        <taxon>ecological metagenomes</taxon>
    </lineage>
</organism>
<dbReference type="AlphaFoldDB" id="A0A381QS43"/>
<proteinExistence type="predicted"/>